<proteinExistence type="predicted"/>
<comment type="caution">
    <text evidence="2">The sequence shown here is derived from an EMBL/GenBank/DDBJ whole genome shotgun (WGS) entry which is preliminary data.</text>
</comment>
<protein>
    <submittedName>
        <fullName evidence="2">Uncharacterized protein</fullName>
    </submittedName>
</protein>
<dbReference type="Proteomes" id="UP001168694">
    <property type="component" value="Unassembled WGS sequence"/>
</dbReference>
<keyword evidence="1" id="KW-0472">Membrane</keyword>
<reference evidence="2" key="1">
    <citation type="submission" date="2023-06" db="EMBL/GenBank/DDBJ databases">
        <title>Draft Genome Sequences of Representative Paenibacillus Polymyxa, Bacillus cereus, Fictibacillus sp., and Brevibacillus agri Strains Isolated from Amazonian Dark Earth.</title>
        <authorList>
            <person name="Pellegrinetti T.A."/>
            <person name="Cunha I.C.M."/>
            <person name="Chaves M.G."/>
            <person name="Freitas A.S."/>
            <person name="Silva A.V.R."/>
            <person name="Tsai S.M."/>
            <person name="Mendes L.W."/>
        </authorList>
    </citation>
    <scope>NUCLEOTIDE SEQUENCE</scope>
    <source>
        <strain evidence="2">CENA-BCM004</strain>
    </source>
</reference>
<name>A0ABT8E1L5_9BACL</name>
<keyword evidence="3" id="KW-1185">Reference proteome</keyword>
<evidence type="ECO:0000313" key="3">
    <source>
        <dbReference type="Proteomes" id="UP001168694"/>
    </source>
</evidence>
<dbReference type="RefSeq" id="WP_290397944.1">
    <property type="nucleotide sequence ID" value="NZ_JAUHLN010000001.1"/>
</dbReference>
<evidence type="ECO:0000256" key="1">
    <source>
        <dbReference type="SAM" id="Phobius"/>
    </source>
</evidence>
<sequence>MLHNHENSQNKLIKEVKELKQEIEPDKEKINVIKLTLSHIGKRDGVIEGIIFIIFSIVLGVIAPIWRVPVGKTENVNENDFKVTAAGKN</sequence>
<dbReference type="EMBL" id="JAUHLN010000001">
    <property type="protein sequence ID" value="MDN4071787.1"/>
    <property type="molecule type" value="Genomic_DNA"/>
</dbReference>
<organism evidence="2 3">
    <name type="scientific">Fictibacillus terranigra</name>
    <dbReference type="NCBI Taxonomy" id="3058424"/>
    <lineage>
        <taxon>Bacteria</taxon>
        <taxon>Bacillati</taxon>
        <taxon>Bacillota</taxon>
        <taxon>Bacilli</taxon>
        <taxon>Bacillales</taxon>
        <taxon>Fictibacillaceae</taxon>
        <taxon>Fictibacillus</taxon>
    </lineage>
</organism>
<keyword evidence="1" id="KW-1133">Transmembrane helix</keyword>
<keyword evidence="1" id="KW-0812">Transmembrane</keyword>
<feature type="transmembrane region" description="Helical" evidence="1">
    <location>
        <begin position="46"/>
        <end position="66"/>
    </location>
</feature>
<gene>
    <name evidence="2" type="ORF">QYF49_01920</name>
</gene>
<evidence type="ECO:0000313" key="2">
    <source>
        <dbReference type="EMBL" id="MDN4071787.1"/>
    </source>
</evidence>
<accession>A0ABT8E1L5</accession>